<feature type="region of interest" description="Disordered" evidence="1">
    <location>
        <begin position="26"/>
        <end position="112"/>
    </location>
</feature>
<feature type="compositionally biased region" description="Acidic residues" evidence="1">
    <location>
        <begin position="361"/>
        <end position="385"/>
    </location>
</feature>
<proteinExistence type="predicted"/>
<dbReference type="AlphaFoldDB" id="A0A433SXL0"/>
<accession>A0A433SXL0</accession>
<feature type="compositionally biased region" description="Basic residues" evidence="1">
    <location>
        <begin position="177"/>
        <end position="198"/>
    </location>
</feature>
<feature type="region of interest" description="Disordered" evidence="1">
    <location>
        <begin position="167"/>
        <end position="300"/>
    </location>
</feature>
<evidence type="ECO:0000313" key="3">
    <source>
        <dbReference type="Proteomes" id="UP000271974"/>
    </source>
</evidence>
<feature type="compositionally biased region" description="Gly residues" evidence="1">
    <location>
        <begin position="41"/>
        <end position="51"/>
    </location>
</feature>
<dbReference type="Proteomes" id="UP000271974">
    <property type="component" value="Unassembled WGS sequence"/>
</dbReference>
<sequence length="436" mass="47474">MEQVARFEPKPSLLMCLPPRYQLGHPPHPVRMSPTHLDLLGGDGGIHGNGGLPRNHVTQTSLDTSDQSERPIRGGSGHNMSSLAASKPWGPDSDRGDEVSSLDMKNNVNSMKDGALTSSLDLAVSKQLTSRSRGSPSPVKDRVLGLGPHRHPLSLLAGGPERVLYHPYSNYSTPTSGHHHQHHHYRQLLHQHQHKHHLQQQGSGHDTRLGEEEISEKPNKMEPRNDLDFRPSHVIVSSSGSPEHHQHQHNHRYNTSNTSNKNKNNSNTTTTTTNPDQCRVDPHNHSSDSGLNDSNTSAVSLDIDTSDSGVVSGISAHTISSDDDVTGVSCSGTQYDDEQLPITSGVDRPDNTRRKLNDNVNDADENEDDDEDIRVSSNDDDDDEDGLRGFDRGLHAGQRTPTGLSAGGTGRVKQSSDDKIGAHHGDGKGKRALRSE</sequence>
<protein>
    <submittedName>
        <fullName evidence="2">Uncharacterized protein</fullName>
    </submittedName>
</protein>
<dbReference type="EMBL" id="RQTK01000872">
    <property type="protein sequence ID" value="RUS74044.1"/>
    <property type="molecule type" value="Genomic_DNA"/>
</dbReference>
<feature type="compositionally biased region" description="Low complexity" evidence="1">
    <location>
        <begin position="254"/>
        <end position="274"/>
    </location>
</feature>
<feature type="compositionally biased region" description="Basic and acidic residues" evidence="1">
    <location>
        <begin position="347"/>
        <end position="357"/>
    </location>
</feature>
<feature type="compositionally biased region" description="Polar residues" evidence="1">
    <location>
        <begin position="103"/>
        <end position="112"/>
    </location>
</feature>
<evidence type="ECO:0000256" key="1">
    <source>
        <dbReference type="SAM" id="MobiDB-lite"/>
    </source>
</evidence>
<dbReference type="OrthoDB" id="10683105at2759"/>
<comment type="caution">
    <text evidence="2">The sequence shown here is derived from an EMBL/GenBank/DDBJ whole genome shotgun (WGS) entry which is preliminary data.</text>
</comment>
<evidence type="ECO:0000313" key="2">
    <source>
        <dbReference type="EMBL" id="RUS74044.1"/>
    </source>
</evidence>
<feature type="compositionally biased region" description="Basic and acidic residues" evidence="1">
    <location>
        <begin position="205"/>
        <end position="231"/>
    </location>
</feature>
<feature type="compositionally biased region" description="Polar residues" evidence="1">
    <location>
        <begin position="56"/>
        <end position="65"/>
    </location>
</feature>
<organism evidence="2 3">
    <name type="scientific">Elysia chlorotica</name>
    <name type="common">Eastern emerald elysia</name>
    <name type="synonym">Sea slug</name>
    <dbReference type="NCBI Taxonomy" id="188477"/>
    <lineage>
        <taxon>Eukaryota</taxon>
        <taxon>Metazoa</taxon>
        <taxon>Spiralia</taxon>
        <taxon>Lophotrochozoa</taxon>
        <taxon>Mollusca</taxon>
        <taxon>Gastropoda</taxon>
        <taxon>Heterobranchia</taxon>
        <taxon>Euthyneura</taxon>
        <taxon>Panpulmonata</taxon>
        <taxon>Sacoglossa</taxon>
        <taxon>Placobranchoidea</taxon>
        <taxon>Plakobranchidae</taxon>
        <taxon>Elysia</taxon>
    </lineage>
</organism>
<gene>
    <name evidence="2" type="ORF">EGW08_018193</name>
</gene>
<feature type="compositionally biased region" description="Basic and acidic residues" evidence="1">
    <location>
        <begin position="414"/>
        <end position="436"/>
    </location>
</feature>
<reference evidence="2 3" key="1">
    <citation type="submission" date="2019-01" db="EMBL/GenBank/DDBJ databases">
        <title>A draft genome assembly of the solar-powered sea slug Elysia chlorotica.</title>
        <authorList>
            <person name="Cai H."/>
            <person name="Li Q."/>
            <person name="Fang X."/>
            <person name="Li J."/>
            <person name="Curtis N.E."/>
            <person name="Altenburger A."/>
            <person name="Shibata T."/>
            <person name="Feng M."/>
            <person name="Maeda T."/>
            <person name="Schwartz J.A."/>
            <person name="Shigenobu S."/>
            <person name="Lundholm N."/>
            <person name="Nishiyama T."/>
            <person name="Yang H."/>
            <person name="Hasebe M."/>
            <person name="Li S."/>
            <person name="Pierce S.K."/>
            <person name="Wang J."/>
        </authorList>
    </citation>
    <scope>NUCLEOTIDE SEQUENCE [LARGE SCALE GENOMIC DNA]</scope>
    <source>
        <strain evidence="2">EC2010</strain>
        <tissue evidence="2">Whole organism of an adult</tissue>
    </source>
</reference>
<feature type="region of interest" description="Disordered" evidence="1">
    <location>
        <begin position="319"/>
        <end position="436"/>
    </location>
</feature>
<feature type="compositionally biased region" description="Polar residues" evidence="1">
    <location>
        <begin position="287"/>
        <end position="299"/>
    </location>
</feature>
<name>A0A433SXL0_ELYCH</name>
<feature type="region of interest" description="Disordered" evidence="1">
    <location>
        <begin position="127"/>
        <end position="146"/>
    </location>
</feature>
<keyword evidence="3" id="KW-1185">Reference proteome</keyword>